<evidence type="ECO:0000256" key="7">
    <source>
        <dbReference type="ARBA" id="ARBA00022759"/>
    </source>
</evidence>
<dbReference type="GO" id="GO:0006310">
    <property type="term" value="P:DNA recombination"/>
    <property type="evidence" value="ECO:0007669"/>
    <property type="project" value="UniProtKB-KW"/>
</dbReference>
<evidence type="ECO:0000256" key="1">
    <source>
        <dbReference type="ARBA" id="ARBA00022670"/>
    </source>
</evidence>
<evidence type="ECO:0000256" key="9">
    <source>
        <dbReference type="ARBA" id="ARBA00022842"/>
    </source>
</evidence>
<dbReference type="GO" id="GO:0015074">
    <property type="term" value="P:DNA integration"/>
    <property type="evidence" value="ECO:0007669"/>
    <property type="project" value="UniProtKB-KW"/>
</dbReference>
<keyword evidence="8" id="KW-0378">Hydrolase</keyword>
<dbReference type="CDD" id="cd01647">
    <property type="entry name" value="RT_LTR"/>
    <property type="match status" value="1"/>
</dbReference>
<dbReference type="Pfam" id="PF24626">
    <property type="entry name" value="SH3_Tf2-1"/>
    <property type="match status" value="1"/>
</dbReference>
<dbReference type="Pfam" id="PF17921">
    <property type="entry name" value="Integrase_H2C2"/>
    <property type="match status" value="2"/>
</dbReference>
<keyword evidence="7" id="KW-0255">Endonuclease</keyword>
<dbReference type="InterPro" id="IPR001878">
    <property type="entry name" value="Znf_CCHC"/>
</dbReference>
<keyword evidence="14" id="KW-0233">DNA recombination</keyword>
<reference evidence="19" key="1">
    <citation type="journal article" date="2019" name="Sci. Rep.">
        <title>Draft genome of Tanacetum cinerariifolium, the natural source of mosquito coil.</title>
        <authorList>
            <person name="Yamashiro T."/>
            <person name="Shiraishi A."/>
            <person name="Satake H."/>
            <person name="Nakayama K."/>
        </authorList>
    </citation>
    <scope>NUCLEOTIDE SEQUENCE</scope>
</reference>
<evidence type="ECO:0000259" key="17">
    <source>
        <dbReference type="PROSITE" id="PS50158"/>
    </source>
</evidence>
<dbReference type="SUPFAM" id="SSF53098">
    <property type="entry name" value="Ribonuclease H-like"/>
    <property type="match status" value="2"/>
</dbReference>
<dbReference type="Gene3D" id="3.30.420.10">
    <property type="entry name" value="Ribonuclease H-like superfamily/Ribonuclease H"/>
    <property type="match status" value="1"/>
</dbReference>
<evidence type="ECO:0000256" key="10">
    <source>
        <dbReference type="ARBA" id="ARBA00022908"/>
    </source>
</evidence>
<dbReference type="PANTHER" id="PTHR37984">
    <property type="entry name" value="PROTEIN CBG26694"/>
    <property type="match status" value="1"/>
</dbReference>
<dbReference type="PROSITE" id="PS50158">
    <property type="entry name" value="ZF_CCHC"/>
    <property type="match status" value="1"/>
</dbReference>
<dbReference type="CDD" id="cd09274">
    <property type="entry name" value="RNase_HI_RT_Ty3"/>
    <property type="match status" value="1"/>
</dbReference>
<keyword evidence="15" id="KW-0863">Zinc-finger</keyword>
<feature type="region of interest" description="Disordered" evidence="16">
    <location>
        <begin position="15"/>
        <end position="34"/>
    </location>
</feature>
<feature type="compositionally biased region" description="Acidic residues" evidence="16">
    <location>
        <begin position="132"/>
        <end position="180"/>
    </location>
</feature>
<dbReference type="InterPro" id="IPR036397">
    <property type="entry name" value="RNaseH_sf"/>
</dbReference>
<dbReference type="InterPro" id="IPR012337">
    <property type="entry name" value="RNaseH-like_sf"/>
</dbReference>
<protein>
    <submittedName>
        <fullName evidence="19">Reverse transcriptase domain-containing protein</fullName>
    </submittedName>
</protein>
<feature type="compositionally biased region" description="Polar residues" evidence="16">
    <location>
        <begin position="579"/>
        <end position="598"/>
    </location>
</feature>
<evidence type="ECO:0000256" key="15">
    <source>
        <dbReference type="PROSITE-ProRule" id="PRU00047"/>
    </source>
</evidence>
<dbReference type="PROSITE" id="PS50994">
    <property type="entry name" value="INTEGRASE"/>
    <property type="match status" value="1"/>
</dbReference>
<evidence type="ECO:0000313" key="19">
    <source>
        <dbReference type="EMBL" id="GEU66565.1"/>
    </source>
</evidence>
<keyword evidence="10" id="KW-0229">DNA integration</keyword>
<evidence type="ECO:0000256" key="3">
    <source>
        <dbReference type="ARBA" id="ARBA00022695"/>
    </source>
</evidence>
<feature type="compositionally biased region" description="Acidic residues" evidence="16">
    <location>
        <begin position="102"/>
        <end position="124"/>
    </location>
</feature>
<organism evidence="19">
    <name type="scientific">Tanacetum cinerariifolium</name>
    <name type="common">Dalmatian daisy</name>
    <name type="synonym">Chrysanthemum cinerariifolium</name>
    <dbReference type="NCBI Taxonomy" id="118510"/>
    <lineage>
        <taxon>Eukaryota</taxon>
        <taxon>Viridiplantae</taxon>
        <taxon>Streptophyta</taxon>
        <taxon>Embryophyta</taxon>
        <taxon>Tracheophyta</taxon>
        <taxon>Spermatophyta</taxon>
        <taxon>Magnoliopsida</taxon>
        <taxon>eudicotyledons</taxon>
        <taxon>Gunneridae</taxon>
        <taxon>Pentapetalae</taxon>
        <taxon>asterids</taxon>
        <taxon>campanulids</taxon>
        <taxon>Asterales</taxon>
        <taxon>Asteraceae</taxon>
        <taxon>Asteroideae</taxon>
        <taxon>Anthemideae</taxon>
        <taxon>Anthemidinae</taxon>
        <taxon>Tanacetum</taxon>
    </lineage>
</organism>
<keyword evidence="9" id="KW-0460">Magnesium</keyword>
<dbReference type="SUPFAM" id="SSF56672">
    <property type="entry name" value="DNA/RNA polymerases"/>
    <property type="match status" value="2"/>
</dbReference>
<evidence type="ECO:0000256" key="8">
    <source>
        <dbReference type="ARBA" id="ARBA00022801"/>
    </source>
</evidence>
<dbReference type="Pfam" id="PF08284">
    <property type="entry name" value="RVP_2"/>
    <property type="match status" value="1"/>
</dbReference>
<dbReference type="InterPro" id="IPR001969">
    <property type="entry name" value="Aspartic_peptidase_AS"/>
</dbReference>
<dbReference type="GO" id="GO:0004519">
    <property type="term" value="F:endonuclease activity"/>
    <property type="evidence" value="ECO:0007669"/>
    <property type="project" value="UniProtKB-KW"/>
</dbReference>
<feature type="domain" description="Integrase catalytic" evidence="18">
    <location>
        <begin position="2073"/>
        <end position="2161"/>
    </location>
</feature>
<gene>
    <name evidence="19" type="ORF">Tci_038543</name>
</gene>
<keyword evidence="15" id="KW-0862">Zinc</keyword>
<dbReference type="InterPro" id="IPR001584">
    <property type="entry name" value="Integrase_cat-core"/>
</dbReference>
<evidence type="ECO:0000256" key="16">
    <source>
        <dbReference type="SAM" id="MobiDB-lite"/>
    </source>
</evidence>
<dbReference type="InterPro" id="IPR036875">
    <property type="entry name" value="Znf_CCHC_sf"/>
</dbReference>
<dbReference type="Pfam" id="PF00078">
    <property type="entry name" value="RVT_1"/>
    <property type="match status" value="1"/>
</dbReference>
<keyword evidence="5" id="KW-0479">Metal-binding</keyword>
<sequence length="2312" mass="260858">MLDFDDSTITYTAVSSPFGGLSDIRSPGVGGPPVMPKNPYAYVVAAFQAPSSPDFVSGPEYPPSPEFVLEPVYPEFMPVEDDILPAKEQPLPASALPTTESDPNEDPKDDTEEDPEVDLEEDPVDYPANGGDEGDDEDESSDDDEDDDIDIKGDEEEDESFNDDKDGDIDIDGDEEEDEYLAPADSTAVALPAIDHASSAEETEPFETDESAATHHHILHTAIMAIPTPPPSPLSPLSSPLPQIPSPPLPLLSPPPTDPTYKEAPLGYRAARLRWRAEREEIPEADLPLRKRLCTAHTGTYELGESSAAAATRLREPVRDDLYRFVDTVERGEGSTHAAMEILEAAIVPAHPEKMAPKRTTRANPATTTTTTTTSVTDAQLEALIEQGVAKALAARDAKRNMNGDDSHVSGTGVRRTERVTRECTYPDFIKCKHLNFKGIEGVVKLTQWFEKMETVFHISNCSVENQIKFTTCTLFGSALTWWNSHIMTVGPDVAYAMTWVDLKKRMNDKYCSRGEMKKLENKIKRYVGGLPDVIHGSVVASKPKTMQKAIEMANELMDKRNNTWAERHAKNKRKVDDTSITNVNTANNQRGDGTGQKSTCYECGSQGHFKKECPKFKNNNRGTQGRNATAPAKVYAVGRAGTNPDSNVVTDTFLLNNRYASILFDTGADRSFVSTTFSSQIAITPTTLDHYYDVELADERIISFPEDLSGLPSTRKVEFQIILIPGAAPVARAPYRLAPSEMKELSDQLKELSEKGFIRPSSSLWGASVLFVKKKDGSFRMCIDYRELNKLTVKNRYPLPKIDNLFDQLQGSSVMPFGLTNAPAVFMDLMNRVCKPYLDEFVIIDDILIYSKNNKEHEEHLKAILSWLPCYGDLRTVIMHESHKSKYSIHSGSDKMYQDMKRLYWWPNIKADIATYVSKCLTCAKVKAEHQRPSGLLVQSKIPEWKWDNITIDFVMKLPKSSQGHDTIWVIVDRLTKSAIFVPMRETDLMEKLARMYLKEKSLQKALGTSLDMSTAYHPKTDTQSEKTIQTLEDIIKAAPFKALYGLKCCSPICWTEVGKAQLLGPELIQETTEKIIQIKKRMQAARDRQKSYADLKRKPMEFQNRDKVMLKVSPWKGIVRLGKRGKLNPRYVGPFKVFDKVGTVVYKLELPQELSRVHNTFQVSNLKKCHTDEPLVVSLDGLHFDDKLHFVEEPVEIVDQEVKRLKRSRIPLVKVRWNSRRGPEFTWEREDQFRKKNLFSPLDNPELTIQRRSRTDPSLLNNSEMAPVGPAWERYKLSIDRCPNHNMLLVTQIDTFYNGLTLRHRDTINAAAGGTFMKRHPEECYDLIENMTAHHNDWDTSAQRSESSSSITSSSDTKITALKAEMAEINKNLMRVLQINQQVKAVTPNCETCGGPYSFSDCPATVGNTITNSKEDLKGITTRSGTAYQGPTIPTTTSSSPVVERETEATNDIVHLTNNGSTEDVQPLVVPTESLILTSEPVISPIIKPVASLDLKFNISFTDALILMPKFGPSIKSLLTNKDKLCELTLHVGKEAITFNLDQTSRYSANYNDMTANRIDVIDMACGEYSQEVLSFSNVIASGNPTPYYDPIVSTTSPTLTPFENSDFLLEEVDAFLALEDDPTSPEVDQPYVDTNGDILLLEDLLNDDPSLPPPNQENYLPEVRKELKIYKAKSEKSLIDEPPEVELKDLPPHLEYAFLEGNDKLPVIIVKDLSVEEKTALITEDFEPAVQHQRRVNPKIHDVIKQEVLKLLDAGLISSISDSPWVSPVHCVTKKEKSHFMVKEGIVLDHKIYKEGIKVDKAKVDVIAKLHHPTTVKGIRSFLGHSGFYHRFIKDFSKIARPMTRLLEKDTLFLFFKECVEAFQTFKRKLTKAPILIARDWDIPFELMCDASEFAIGAVLGQRQEKHFRPIHYASKTMTEAKSNYTTTEKEMLAVVYAFEKFRSYLILNKSIVYTDHFAVKYLFAKKASKARLLCWVLLLQEFTFKVIDTKGAENLAADHLSRLENPHQNEAIGILKASHYRPTKGHHDPNYTAKKVSDSGFYWPTIYRDAQDLVKNCDVCQRQGKISQRNEMPQNFIQVCEIFDVWGIDFMGPFPSSKGNKYILVAVDYLSKWVEAKALPTNDARVVCKFLKNLFAIFGTPRAIISDRGTHFCNAQFFKGHAEVRCHSPFSYLVSPPNKWSGGGIKPWFKTKVQLNELNELRDQAYENSLIYKEKTKRINDSKIKDRVFNIDDRVLLFNSRLKIFSGKLKSRWSGPFTISHVFPYGIVELSQPDGPNFKVNGHRLMHYFGEDVPKMVVPDLQTFLKDH</sequence>
<dbReference type="Gene3D" id="3.30.70.270">
    <property type="match status" value="2"/>
</dbReference>
<evidence type="ECO:0000256" key="11">
    <source>
        <dbReference type="ARBA" id="ARBA00022918"/>
    </source>
</evidence>
<dbReference type="InterPro" id="IPR056924">
    <property type="entry name" value="SH3_Tf2-1"/>
</dbReference>
<evidence type="ECO:0000256" key="5">
    <source>
        <dbReference type="ARBA" id="ARBA00022723"/>
    </source>
</evidence>
<dbReference type="FunFam" id="3.30.70.270:FF:000020">
    <property type="entry name" value="Transposon Tf2-6 polyprotein-like Protein"/>
    <property type="match status" value="1"/>
</dbReference>
<dbReference type="GO" id="GO:0003964">
    <property type="term" value="F:RNA-directed DNA polymerase activity"/>
    <property type="evidence" value="ECO:0007669"/>
    <property type="project" value="UniProtKB-KW"/>
</dbReference>
<evidence type="ECO:0000256" key="6">
    <source>
        <dbReference type="ARBA" id="ARBA00022750"/>
    </source>
</evidence>
<keyword evidence="4" id="KW-0540">Nuclease</keyword>
<dbReference type="Pfam" id="PF00665">
    <property type="entry name" value="rve"/>
    <property type="match status" value="1"/>
</dbReference>
<dbReference type="EMBL" id="BKCJ010005406">
    <property type="protein sequence ID" value="GEU66565.1"/>
    <property type="molecule type" value="Genomic_DNA"/>
</dbReference>
<dbReference type="PROSITE" id="PS00141">
    <property type="entry name" value="ASP_PROTEASE"/>
    <property type="match status" value="1"/>
</dbReference>
<dbReference type="GO" id="GO:0004190">
    <property type="term" value="F:aspartic-type endopeptidase activity"/>
    <property type="evidence" value="ECO:0007669"/>
    <property type="project" value="UniProtKB-KW"/>
</dbReference>
<keyword evidence="2" id="KW-0808">Transferase</keyword>
<keyword evidence="6" id="KW-0064">Aspartyl protease</keyword>
<dbReference type="Gene3D" id="1.10.340.70">
    <property type="match status" value="2"/>
</dbReference>
<dbReference type="GO" id="GO:0003677">
    <property type="term" value="F:DNA binding"/>
    <property type="evidence" value="ECO:0007669"/>
    <property type="project" value="UniProtKB-KW"/>
</dbReference>
<dbReference type="InterPro" id="IPR041588">
    <property type="entry name" value="Integrase_H2C2"/>
</dbReference>
<dbReference type="SMART" id="SM00343">
    <property type="entry name" value="ZnF_C2HC"/>
    <property type="match status" value="1"/>
</dbReference>
<evidence type="ECO:0000256" key="4">
    <source>
        <dbReference type="ARBA" id="ARBA00022722"/>
    </source>
</evidence>
<dbReference type="InterPro" id="IPR041373">
    <property type="entry name" value="RT_RNaseH"/>
</dbReference>
<dbReference type="FunFam" id="3.10.20.370:FF:000001">
    <property type="entry name" value="Retrovirus-related Pol polyprotein from transposon 17.6-like protein"/>
    <property type="match status" value="1"/>
</dbReference>
<dbReference type="GO" id="GO:0008270">
    <property type="term" value="F:zinc ion binding"/>
    <property type="evidence" value="ECO:0007669"/>
    <property type="project" value="UniProtKB-KW"/>
</dbReference>
<keyword evidence="11 19" id="KW-0695">RNA-directed DNA polymerase</keyword>
<evidence type="ECO:0000259" key="18">
    <source>
        <dbReference type="PROSITE" id="PS50994"/>
    </source>
</evidence>
<keyword evidence="1" id="KW-0645">Protease</keyword>
<dbReference type="SUPFAM" id="SSF57756">
    <property type="entry name" value="Retrovirus zinc finger-like domains"/>
    <property type="match status" value="1"/>
</dbReference>
<keyword evidence="13" id="KW-0238">DNA-binding</keyword>
<dbReference type="InterPro" id="IPR043502">
    <property type="entry name" value="DNA/RNA_pol_sf"/>
</dbReference>
<dbReference type="Gene3D" id="4.10.60.10">
    <property type="entry name" value="Zinc finger, CCHC-type"/>
    <property type="match status" value="1"/>
</dbReference>
<evidence type="ECO:0000256" key="12">
    <source>
        <dbReference type="ARBA" id="ARBA00022932"/>
    </source>
</evidence>
<name>A0A6L2M2G9_TANCI</name>
<dbReference type="InterPro" id="IPR043128">
    <property type="entry name" value="Rev_trsase/Diguanyl_cyclase"/>
</dbReference>
<dbReference type="InterPro" id="IPR050951">
    <property type="entry name" value="Retrovirus_Pol_polyprotein"/>
</dbReference>
<accession>A0A6L2M2G9</accession>
<keyword evidence="3" id="KW-0548">Nucleotidyltransferase</keyword>
<dbReference type="GO" id="GO:0006508">
    <property type="term" value="P:proteolysis"/>
    <property type="evidence" value="ECO:0007669"/>
    <property type="project" value="UniProtKB-KW"/>
</dbReference>
<proteinExistence type="predicted"/>
<comment type="caution">
    <text evidence="19">The sequence shown here is derived from an EMBL/GenBank/DDBJ whole genome shotgun (WGS) entry which is preliminary data.</text>
</comment>
<feature type="region of interest" description="Disordered" evidence="16">
    <location>
        <begin position="79"/>
        <end position="181"/>
    </location>
</feature>
<evidence type="ECO:0000256" key="13">
    <source>
        <dbReference type="ARBA" id="ARBA00023125"/>
    </source>
</evidence>
<evidence type="ECO:0000256" key="14">
    <source>
        <dbReference type="ARBA" id="ARBA00023172"/>
    </source>
</evidence>
<dbReference type="InterPro" id="IPR000477">
    <property type="entry name" value="RT_dom"/>
</dbReference>
<dbReference type="Pfam" id="PF00098">
    <property type="entry name" value="zf-CCHC"/>
    <property type="match status" value="1"/>
</dbReference>
<feature type="region of interest" description="Disordered" evidence="16">
    <location>
        <begin position="568"/>
        <end position="598"/>
    </location>
</feature>
<dbReference type="GO" id="GO:0003887">
    <property type="term" value="F:DNA-directed DNA polymerase activity"/>
    <property type="evidence" value="ECO:0007669"/>
    <property type="project" value="UniProtKB-KW"/>
</dbReference>
<evidence type="ECO:0000256" key="2">
    <source>
        <dbReference type="ARBA" id="ARBA00022679"/>
    </source>
</evidence>
<keyword evidence="12" id="KW-0239">DNA-directed DNA polymerase</keyword>
<dbReference type="Pfam" id="PF17917">
    <property type="entry name" value="RT_RNaseH"/>
    <property type="match status" value="1"/>
</dbReference>
<dbReference type="PANTHER" id="PTHR37984:SF5">
    <property type="entry name" value="PROTEIN NYNRIN-LIKE"/>
    <property type="match status" value="1"/>
</dbReference>
<dbReference type="Gene3D" id="3.10.10.10">
    <property type="entry name" value="HIV Type 1 Reverse Transcriptase, subunit A, domain 1"/>
    <property type="match status" value="2"/>
</dbReference>
<feature type="domain" description="CCHC-type" evidence="17">
    <location>
        <begin position="601"/>
        <end position="616"/>
    </location>
</feature>